<evidence type="ECO:0000313" key="3">
    <source>
        <dbReference type="EMBL" id="AIY19482.1"/>
    </source>
</evidence>
<dbReference type="Proteomes" id="UP000030300">
    <property type="component" value="Chromosome"/>
</dbReference>
<dbReference type="Pfam" id="PF00583">
    <property type="entry name" value="Acetyltransf_1"/>
    <property type="match status" value="1"/>
</dbReference>
<dbReference type="CDD" id="cd04301">
    <property type="entry name" value="NAT_SF"/>
    <property type="match status" value="1"/>
</dbReference>
<evidence type="ECO:0000313" key="4">
    <source>
        <dbReference type="Proteomes" id="UP000030300"/>
    </source>
</evidence>
<dbReference type="PROSITE" id="PS51186">
    <property type="entry name" value="GNAT"/>
    <property type="match status" value="1"/>
</dbReference>
<name>A0A0A1DSB5_NOCSI</name>
<dbReference type="Gene3D" id="3.40.630.30">
    <property type="match status" value="1"/>
</dbReference>
<keyword evidence="4" id="KW-1185">Reference proteome</keyword>
<reference evidence="3 4" key="1">
    <citation type="journal article" date="2015" name="Genome Announc.">
        <title>Complete Genome Sequence of Steroid-Transforming Nocardioides simplex VKM Ac-2033D.</title>
        <authorList>
            <person name="Shtratnikova V.Y."/>
            <person name="Schelkunov M.I."/>
            <person name="Pekov Y.A."/>
            <person name="Fokina V.V."/>
            <person name="Logacheva M.D."/>
            <person name="Sokolov S.L."/>
            <person name="Bragin E.Y."/>
            <person name="Ashapkin V.V."/>
            <person name="Donova M.V."/>
        </authorList>
    </citation>
    <scope>NUCLEOTIDE SEQUENCE [LARGE SCALE GENOMIC DNA]</scope>
    <source>
        <strain evidence="3 4">VKM Ac-2033D</strain>
    </source>
</reference>
<dbReference type="InterPro" id="IPR000182">
    <property type="entry name" value="GNAT_dom"/>
</dbReference>
<dbReference type="SUPFAM" id="SSF55729">
    <property type="entry name" value="Acyl-CoA N-acyltransferases (Nat)"/>
    <property type="match status" value="1"/>
</dbReference>
<protein>
    <submittedName>
        <fullName evidence="3">GCN5-related N-acetyltransferase</fullName>
    </submittedName>
</protein>
<dbReference type="EMBL" id="CP009896">
    <property type="protein sequence ID" value="AIY19482.1"/>
    <property type="molecule type" value="Genomic_DNA"/>
</dbReference>
<dbReference type="InterPro" id="IPR050832">
    <property type="entry name" value="Bact_Acetyltransf"/>
</dbReference>
<dbReference type="AlphaFoldDB" id="A0A0A1DSB5"/>
<dbReference type="PANTHER" id="PTHR43877">
    <property type="entry name" value="AMINOALKYLPHOSPHONATE N-ACETYLTRANSFERASE-RELATED-RELATED"/>
    <property type="match status" value="1"/>
</dbReference>
<dbReference type="GO" id="GO:0016747">
    <property type="term" value="F:acyltransferase activity, transferring groups other than amino-acyl groups"/>
    <property type="evidence" value="ECO:0007669"/>
    <property type="project" value="InterPro"/>
</dbReference>
<organism evidence="3 4">
    <name type="scientific">Nocardioides simplex</name>
    <name type="common">Arthrobacter simplex</name>
    <dbReference type="NCBI Taxonomy" id="2045"/>
    <lineage>
        <taxon>Bacteria</taxon>
        <taxon>Bacillati</taxon>
        <taxon>Actinomycetota</taxon>
        <taxon>Actinomycetes</taxon>
        <taxon>Propionibacteriales</taxon>
        <taxon>Nocardioidaceae</taxon>
        <taxon>Pimelobacter</taxon>
    </lineage>
</organism>
<evidence type="ECO:0000256" key="1">
    <source>
        <dbReference type="ARBA" id="ARBA00022679"/>
    </source>
</evidence>
<dbReference type="OrthoDB" id="9805924at2"/>
<dbReference type="KEGG" id="psim:KR76_26815"/>
<dbReference type="eggNOG" id="COG1247">
    <property type="taxonomic scope" value="Bacteria"/>
</dbReference>
<dbReference type="InterPro" id="IPR016181">
    <property type="entry name" value="Acyl_CoA_acyltransferase"/>
</dbReference>
<accession>A0A0A1DSB5</accession>
<keyword evidence="1 3" id="KW-0808">Transferase</keyword>
<dbReference type="HOGENOM" id="CLU_013985_34_7_11"/>
<dbReference type="STRING" id="2045.KR76_26815"/>
<sequence>MSGGGDVRVRLAGPADGYVVGGLLFDFNTEFEVPTPSAADFGDRFTVLLAREDVLVVLAEDPAPGAAPGAAPEPTGFGYLTLRPTPYGDGPLAQLEELYVRPDLRDRGIGTALLTRAVAEVAARGAIEMHINVDEVDVDTRRFYERHGFTNIEPGQEYRMLCYLRELA</sequence>
<evidence type="ECO:0000256" key="2">
    <source>
        <dbReference type="ARBA" id="ARBA00023315"/>
    </source>
</evidence>
<proteinExistence type="predicted"/>
<gene>
    <name evidence="3" type="ORF">KR76_26815</name>
</gene>
<keyword evidence="2" id="KW-0012">Acyltransferase</keyword>